<evidence type="ECO:0000256" key="3">
    <source>
        <dbReference type="ARBA" id="ARBA00016943"/>
    </source>
</evidence>
<feature type="binding site" evidence="12">
    <location>
        <position position="295"/>
    </location>
    <ligand>
        <name>K(+)</name>
        <dbReference type="ChEBI" id="CHEBI:29103"/>
    </ligand>
</feature>
<evidence type="ECO:0000256" key="4">
    <source>
        <dbReference type="ARBA" id="ARBA00022679"/>
    </source>
</evidence>
<dbReference type="GO" id="GO:0005829">
    <property type="term" value="C:cytosol"/>
    <property type="evidence" value="ECO:0007669"/>
    <property type="project" value="TreeGrafter"/>
</dbReference>
<dbReference type="PROSITE" id="PS00584">
    <property type="entry name" value="PFKB_KINASES_2"/>
    <property type="match status" value="1"/>
</dbReference>
<feature type="active site" description="Proton acceptor" evidence="12">
    <location>
        <position position="260"/>
    </location>
</feature>
<comment type="similarity">
    <text evidence="12">Belongs to the carbohydrate kinase PfkB family. Ribokinase subfamily.</text>
</comment>
<evidence type="ECO:0000256" key="12">
    <source>
        <dbReference type="HAMAP-Rule" id="MF_01987"/>
    </source>
</evidence>
<proteinExistence type="inferred from homology"/>
<feature type="domain" description="Carbohydrate kinase PfkB" evidence="13">
    <location>
        <begin position="1"/>
        <end position="300"/>
    </location>
</feature>
<evidence type="ECO:0000256" key="11">
    <source>
        <dbReference type="ARBA" id="ARBA00023277"/>
    </source>
</evidence>
<keyword evidence="6 12" id="KW-0547">Nucleotide-binding</keyword>
<evidence type="ECO:0000256" key="6">
    <source>
        <dbReference type="ARBA" id="ARBA00022741"/>
    </source>
</evidence>
<dbReference type="HAMAP" id="MF_01987">
    <property type="entry name" value="Ribokinase"/>
    <property type="match status" value="1"/>
</dbReference>
<feature type="binding site" evidence="12">
    <location>
        <position position="290"/>
    </location>
    <ligand>
        <name>K(+)</name>
        <dbReference type="ChEBI" id="CHEBI:29103"/>
    </ligand>
</feature>
<evidence type="ECO:0000256" key="5">
    <source>
        <dbReference type="ARBA" id="ARBA00022723"/>
    </source>
</evidence>
<evidence type="ECO:0000256" key="10">
    <source>
        <dbReference type="ARBA" id="ARBA00022958"/>
    </source>
</evidence>
<comment type="similarity">
    <text evidence="1">Belongs to the carbohydrate kinase pfkB family.</text>
</comment>
<comment type="catalytic activity">
    <reaction evidence="12">
        <text>D-ribose + ATP = D-ribose 5-phosphate + ADP + H(+)</text>
        <dbReference type="Rhea" id="RHEA:13697"/>
        <dbReference type="ChEBI" id="CHEBI:15378"/>
        <dbReference type="ChEBI" id="CHEBI:30616"/>
        <dbReference type="ChEBI" id="CHEBI:47013"/>
        <dbReference type="ChEBI" id="CHEBI:78346"/>
        <dbReference type="ChEBI" id="CHEBI:456216"/>
        <dbReference type="EC" id="2.7.1.15"/>
    </reaction>
</comment>
<comment type="pathway">
    <text evidence="12">Carbohydrate metabolism; D-ribose degradation; D-ribose 5-phosphate from beta-D-ribopyranose: step 2/2.</text>
</comment>
<dbReference type="InterPro" id="IPR029056">
    <property type="entry name" value="Ribokinase-like"/>
</dbReference>
<feature type="binding site" evidence="12">
    <location>
        <position position="256"/>
    </location>
    <ligand>
        <name>K(+)</name>
        <dbReference type="ChEBI" id="CHEBI:29103"/>
    </ligand>
</feature>
<feature type="binding site" evidence="12">
    <location>
        <begin position="11"/>
        <end position="13"/>
    </location>
    <ligand>
        <name>substrate</name>
    </ligand>
</feature>
<evidence type="ECO:0000256" key="7">
    <source>
        <dbReference type="ARBA" id="ARBA00022777"/>
    </source>
</evidence>
<keyword evidence="9 12" id="KW-0460">Magnesium</keyword>
<dbReference type="PRINTS" id="PR00990">
    <property type="entry name" value="RIBOKINASE"/>
</dbReference>
<keyword evidence="8 12" id="KW-0067">ATP-binding</keyword>
<evidence type="ECO:0000256" key="8">
    <source>
        <dbReference type="ARBA" id="ARBA00022840"/>
    </source>
</evidence>
<dbReference type="Gene3D" id="3.40.1190.20">
    <property type="match status" value="1"/>
</dbReference>
<dbReference type="PANTHER" id="PTHR10584">
    <property type="entry name" value="SUGAR KINASE"/>
    <property type="match status" value="1"/>
</dbReference>
<dbReference type="RefSeq" id="WP_406695810.1">
    <property type="nucleotide sequence ID" value="NZ_CP155447.1"/>
</dbReference>
<evidence type="ECO:0000259" key="13">
    <source>
        <dbReference type="Pfam" id="PF00294"/>
    </source>
</evidence>
<feature type="binding site" evidence="12">
    <location>
        <position position="293"/>
    </location>
    <ligand>
        <name>K(+)</name>
        <dbReference type="ChEBI" id="CHEBI:29103"/>
    </ligand>
</feature>
<dbReference type="GO" id="GO:0004747">
    <property type="term" value="F:ribokinase activity"/>
    <property type="evidence" value="ECO:0007669"/>
    <property type="project" value="UniProtKB-UniRule"/>
</dbReference>
<organism evidence="14">
    <name type="scientific">Singulisphaera sp. Ch08</name>
    <dbReference type="NCBI Taxonomy" id="3120278"/>
    <lineage>
        <taxon>Bacteria</taxon>
        <taxon>Pseudomonadati</taxon>
        <taxon>Planctomycetota</taxon>
        <taxon>Planctomycetia</taxon>
        <taxon>Isosphaerales</taxon>
        <taxon>Isosphaeraceae</taxon>
        <taxon>Singulisphaera</taxon>
    </lineage>
</organism>
<keyword evidence="5 12" id="KW-0479">Metal-binding</keyword>
<keyword evidence="10 12" id="KW-0630">Potassium</keyword>
<feature type="binding site" evidence="12">
    <location>
        <begin position="259"/>
        <end position="260"/>
    </location>
    <ligand>
        <name>ATP</name>
        <dbReference type="ChEBI" id="CHEBI:30616"/>
    </ligand>
</feature>
<dbReference type="InterPro" id="IPR002173">
    <property type="entry name" value="Carboh/pur_kinase_PfkB_CS"/>
</dbReference>
<keyword evidence="7 12" id="KW-0418">Kinase</keyword>
<accession>A0AAU7CD18</accession>
<comment type="caution">
    <text evidence="12">Lacks conserved residue(s) required for the propagation of feature annotation.</text>
</comment>
<evidence type="ECO:0000256" key="2">
    <source>
        <dbReference type="ARBA" id="ARBA00012035"/>
    </source>
</evidence>
<feature type="binding site" evidence="12">
    <location>
        <position position="141"/>
    </location>
    <ligand>
        <name>substrate</name>
    </ligand>
</feature>
<keyword evidence="11 12" id="KW-0119">Carbohydrate metabolism</keyword>
<keyword evidence="12" id="KW-0963">Cytoplasm</keyword>
<dbReference type="GO" id="GO:0019303">
    <property type="term" value="P:D-ribose catabolic process"/>
    <property type="evidence" value="ECO:0007669"/>
    <property type="project" value="UniProtKB-UniRule"/>
</dbReference>
<dbReference type="AlphaFoldDB" id="A0AAU7CD18"/>
<dbReference type="PANTHER" id="PTHR10584:SF166">
    <property type="entry name" value="RIBOKINASE"/>
    <property type="match status" value="1"/>
</dbReference>
<sequence length="320" mass="32785">MARVVVLGSINTDMTVQLPRLPAPGETLLGGSYVSGPGGKGANQAVAARRAGAVVHFLSAVGDDPLGQQALDRYRGENIDVSDVLVVPDIPSGVALIFVNDAGENMIGVAPGANAHLAPAAIDRLADSVFKPGEVLLAGLEVPLETVARAVHRAHRAGMYVILNPAPADIRLLDSEILREVDLLTPNHLEVQALAGRPNRDDPDGIRQAAEALFARGVGAVVVTIGKEGCLVFSRDAAGVTCRAIEAFLVDAIDTVGAGDAFNGALATAIAEGRPLFESAVWASAAAALAVTQPGAQTALAQRATIDRLAATLGRSGNAE</sequence>
<feature type="binding site" evidence="12">
    <location>
        <position position="187"/>
    </location>
    <ligand>
        <name>ATP</name>
        <dbReference type="ChEBI" id="CHEBI:30616"/>
    </ligand>
</feature>
<comment type="subcellular location">
    <subcellularLocation>
        <location evidence="12">Cytoplasm</location>
    </subcellularLocation>
</comment>
<comment type="function">
    <text evidence="12">Catalyzes the phosphorylation of ribose at O-5 in a reaction requiring ATP and magnesium. The resulting D-ribose-5-phosphate can then be used either for sythesis of nucleotides, histidine, and tryptophan, or as a component of the pentose phosphate pathway.</text>
</comment>
<gene>
    <name evidence="12" type="primary">rbsK</name>
    <name evidence="14" type="ORF">V5E97_32900</name>
</gene>
<feature type="binding site" evidence="12">
    <location>
        <begin position="39"/>
        <end position="43"/>
    </location>
    <ligand>
        <name>substrate</name>
    </ligand>
</feature>
<reference evidence="14" key="1">
    <citation type="submission" date="2024-05" db="EMBL/GenBank/DDBJ databases">
        <title>Planctomycetes of the genus Singulisphaera possess chitinolytic capabilities.</title>
        <authorList>
            <person name="Ivanova A."/>
        </authorList>
    </citation>
    <scope>NUCLEOTIDE SEQUENCE</scope>
    <source>
        <strain evidence="14">Ch08T</strain>
    </source>
</reference>
<dbReference type="EMBL" id="CP155447">
    <property type="protein sequence ID" value="XBH03070.1"/>
    <property type="molecule type" value="Genomic_DNA"/>
</dbReference>
<dbReference type="GO" id="GO:0046872">
    <property type="term" value="F:metal ion binding"/>
    <property type="evidence" value="ECO:0007669"/>
    <property type="project" value="UniProtKB-KW"/>
</dbReference>
<dbReference type="InterPro" id="IPR002139">
    <property type="entry name" value="Ribo/fructo_kinase"/>
</dbReference>
<dbReference type="Pfam" id="PF00294">
    <property type="entry name" value="PfkB"/>
    <property type="match status" value="1"/>
</dbReference>
<comment type="subunit">
    <text evidence="12">Homodimer.</text>
</comment>
<dbReference type="SUPFAM" id="SSF53613">
    <property type="entry name" value="Ribokinase-like"/>
    <property type="match status" value="1"/>
</dbReference>
<name>A0AAU7CD18_9BACT</name>
<dbReference type="CDD" id="cd01174">
    <property type="entry name" value="ribokinase"/>
    <property type="match status" value="1"/>
</dbReference>
<feature type="binding site" evidence="12">
    <location>
        <begin position="224"/>
        <end position="229"/>
    </location>
    <ligand>
        <name>ATP</name>
        <dbReference type="ChEBI" id="CHEBI:30616"/>
    </ligand>
</feature>
<keyword evidence="4 12" id="KW-0808">Transferase</keyword>
<dbReference type="EC" id="2.7.1.15" evidence="2 12"/>
<protein>
    <recommendedName>
        <fullName evidence="3 12">Ribokinase</fullName>
        <shortName evidence="12">RK</shortName>
        <ecNumber evidence="2 12">2.7.1.15</ecNumber>
    </recommendedName>
</protein>
<evidence type="ECO:0000256" key="1">
    <source>
        <dbReference type="ARBA" id="ARBA00005380"/>
    </source>
</evidence>
<feature type="binding site" evidence="12">
    <location>
        <position position="260"/>
    </location>
    <ligand>
        <name>substrate</name>
    </ligand>
</feature>
<evidence type="ECO:0000313" key="14">
    <source>
        <dbReference type="EMBL" id="XBH03070.1"/>
    </source>
</evidence>
<dbReference type="GO" id="GO:0005524">
    <property type="term" value="F:ATP binding"/>
    <property type="evidence" value="ECO:0007669"/>
    <property type="project" value="UniProtKB-UniRule"/>
</dbReference>
<comment type="cofactor">
    <cofactor evidence="12">
        <name>Mg(2+)</name>
        <dbReference type="ChEBI" id="CHEBI:18420"/>
    </cofactor>
    <text evidence="12">Requires a divalent cation, most likely magnesium in vivo, as an electrophilic catalyst to aid phosphoryl group transfer. It is the chelate of the metal and the nucleotide that is the actual substrate.</text>
</comment>
<dbReference type="InterPro" id="IPR011611">
    <property type="entry name" value="PfkB_dom"/>
</dbReference>
<feature type="binding site" evidence="12">
    <location>
        <position position="254"/>
    </location>
    <ligand>
        <name>K(+)</name>
        <dbReference type="ChEBI" id="CHEBI:29103"/>
    </ligand>
</feature>
<evidence type="ECO:0000256" key="9">
    <source>
        <dbReference type="ARBA" id="ARBA00022842"/>
    </source>
</evidence>
<comment type="activity regulation">
    <text evidence="12">Activated by a monovalent cation that binds near, but not in, the active site. The most likely occupant of the site in vivo is potassium. Ion binding induces a conformational change that may alter substrate affinity.</text>
</comment>
<dbReference type="InterPro" id="IPR011877">
    <property type="entry name" value="Ribokinase"/>
</dbReference>